<sequence>MVNESNPFKDYTNHLAETLQEKNKAYGDSFTKSIGKYGLSVIGVRLSDKYNRIEHLITHHELKENDESLEDTLLDMAGYSILGLKWLKEHENE</sequence>
<accession>A0ABC9VKQ3</accession>
<reference evidence="3" key="2">
    <citation type="submission" date="2024-01" db="EMBL/GenBank/DDBJ databases">
        <title>Draft genome sequence of Lactobacillus amylovorus strain TKL145.</title>
        <authorList>
            <person name="Tohno M."/>
            <person name="Tanizawa Y."/>
        </authorList>
    </citation>
    <scope>NUCLEOTIDE SEQUENCE [LARGE SCALE GENOMIC DNA]</scope>
    <source>
        <strain evidence="3">TKL145</strain>
    </source>
</reference>
<comment type="caution">
    <text evidence="2">The sequence shown here is derived from an EMBL/GenBank/DDBJ whole genome shotgun (WGS) entry which is preliminary data.</text>
</comment>
<evidence type="ECO:0000313" key="2">
    <source>
        <dbReference type="EMBL" id="GAA0041635.1"/>
    </source>
</evidence>
<feature type="domain" description="Nucleotide modification associated" evidence="1">
    <location>
        <begin position="22"/>
        <end position="84"/>
    </location>
</feature>
<gene>
    <name evidence="2" type="ORF">LATKL145_00450</name>
</gene>
<evidence type="ECO:0000313" key="3">
    <source>
        <dbReference type="Proteomes" id="UP001437574"/>
    </source>
</evidence>
<dbReference type="AlphaFoldDB" id="A0ABC9VKQ3"/>
<name>A0ABC9VKQ3_LACAM</name>
<organism evidence="2 3">
    <name type="scientific">Lactobacillus amylovorus subsp. animalium</name>
    <dbReference type="NCBI Taxonomy" id="3378536"/>
    <lineage>
        <taxon>Bacteria</taxon>
        <taxon>Bacillati</taxon>
        <taxon>Bacillota</taxon>
        <taxon>Bacilli</taxon>
        <taxon>Lactobacillales</taxon>
        <taxon>Lactobacillaceae</taxon>
        <taxon>Lactobacillus</taxon>
    </lineage>
</organism>
<reference evidence="2 3" key="1">
    <citation type="journal article" date="2024" name="Int. J. Syst. Evol. Microbiol.">
        <title>Proposal of Lactobacillus amylovorus subsp. animalis subsp. nov. and an emended description of Lactobacillus amylovorus.</title>
        <authorList>
            <person name="Yamane K."/>
            <person name="Tanizawa Y."/>
            <person name="Kobayashi H."/>
            <person name="Kamizono T."/>
            <person name="Kojima Y."/>
            <person name="Takagi H."/>
            <person name="Tohno M."/>
        </authorList>
    </citation>
    <scope>NUCLEOTIDE SEQUENCE [LARGE SCALE GENOMIC DNA]</scope>
    <source>
        <strain evidence="2 3">TKL145</strain>
    </source>
</reference>
<dbReference type="InterPro" id="IPR011630">
    <property type="entry name" value="DUF1599"/>
</dbReference>
<evidence type="ECO:0000259" key="1">
    <source>
        <dbReference type="Pfam" id="PF07659"/>
    </source>
</evidence>
<dbReference type="Proteomes" id="UP001437574">
    <property type="component" value="Unassembled WGS sequence"/>
</dbReference>
<dbReference type="EMBL" id="BAAAAK010000001">
    <property type="protein sequence ID" value="GAA0041635.1"/>
    <property type="molecule type" value="Genomic_DNA"/>
</dbReference>
<protein>
    <recommendedName>
        <fullName evidence="1">Nucleotide modification associated domain-containing protein</fullName>
    </recommendedName>
</protein>
<dbReference type="RefSeq" id="WP_353302229.1">
    <property type="nucleotide sequence ID" value="NZ_BAAAAK010000001.1"/>
</dbReference>
<dbReference type="Pfam" id="PF07659">
    <property type="entry name" value="DUF1599"/>
    <property type="match status" value="1"/>
</dbReference>
<proteinExistence type="predicted"/>